<reference evidence="11" key="1">
    <citation type="journal article" date="2018" name="Genome Biol.">
        <title>SKESA: strategic k-mer extension for scrupulous assemblies.</title>
        <authorList>
            <person name="Souvorov A."/>
            <person name="Agarwala R."/>
            <person name="Lipman D.J."/>
        </authorList>
    </citation>
    <scope>NUCLEOTIDE SEQUENCE</scope>
    <source>
        <strain evidence="11">M152</strain>
    </source>
</reference>
<comment type="subcellular location">
    <subcellularLocation>
        <location evidence="1">Cell outer membrane</location>
        <topology evidence="1">Multi-pass membrane protein</topology>
    </subcellularLocation>
</comment>
<dbReference type="InterPro" id="IPR042186">
    <property type="entry name" value="FimD_plug_dom"/>
</dbReference>
<keyword evidence="7" id="KW-0472">Membrane</keyword>
<dbReference type="Gene3D" id="2.60.40.2610">
    <property type="entry name" value="Outer membrane usher protein FimD, plug domain"/>
    <property type="match status" value="1"/>
</dbReference>
<evidence type="ECO:0000256" key="4">
    <source>
        <dbReference type="ARBA" id="ARBA00022452"/>
    </source>
</evidence>
<evidence type="ECO:0000256" key="3">
    <source>
        <dbReference type="ARBA" id="ARBA00022448"/>
    </source>
</evidence>
<dbReference type="GO" id="GO:0015473">
    <property type="term" value="F:fimbrial usher porin activity"/>
    <property type="evidence" value="ECO:0007669"/>
    <property type="project" value="InterPro"/>
</dbReference>
<proteinExistence type="inferred from homology"/>
<dbReference type="Pfam" id="PF13953">
    <property type="entry name" value="PapC_C"/>
    <property type="match status" value="1"/>
</dbReference>
<keyword evidence="8" id="KW-0998">Cell outer membrane</keyword>
<keyword evidence="3" id="KW-0813">Transport</keyword>
<dbReference type="EMBL" id="DAASBC010000027">
    <property type="protein sequence ID" value="HAE4780592.1"/>
    <property type="molecule type" value="Genomic_DNA"/>
</dbReference>
<feature type="domain" description="PapC N-terminal" evidence="10">
    <location>
        <begin position="29"/>
        <end position="166"/>
    </location>
</feature>
<keyword evidence="4" id="KW-1134">Transmembrane beta strand</keyword>
<dbReference type="AlphaFoldDB" id="A0A731UXP8"/>
<accession>A0A731UXP8</accession>
<dbReference type="InterPro" id="IPR025885">
    <property type="entry name" value="PapC_N"/>
</dbReference>
<comment type="similarity">
    <text evidence="2">Belongs to the fimbrial export usher family.</text>
</comment>
<evidence type="ECO:0000256" key="1">
    <source>
        <dbReference type="ARBA" id="ARBA00004571"/>
    </source>
</evidence>
<dbReference type="InterPro" id="IPR037224">
    <property type="entry name" value="PapC_N_sf"/>
</dbReference>
<dbReference type="Pfam" id="PF00577">
    <property type="entry name" value="Usher"/>
    <property type="match status" value="1"/>
</dbReference>
<evidence type="ECO:0000256" key="8">
    <source>
        <dbReference type="ARBA" id="ARBA00023237"/>
    </source>
</evidence>
<organism evidence="11">
    <name type="scientific">Salmonella enterica subsp. enterica serovar London</name>
    <dbReference type="NCBI Taxonomy" id="149390"/>
    <lineage>
        <taxon>Bacteria</taxon>
        <taxon>Pseudomonadati</taxon>
        <taxon>Pseudomonadota</taxon>
        <taxon>Gammaproteobacteria</taxon>
        <taxon>Enterobacterales</taxon>
        <taxon>Enterobacteriaceae</taxon>
        <taxon>Salmonella</taxon>
    </lineage>
</organism>
<dbReference type="InterPro" id="IPR025949">
    <property type="entry name" value="PapC-like_C"/>
</dbReference>
<dbReference type="InterPro" id="IPR000015">
    <property type="entry name" value="Fimb_usher"/>
</dbReference>
<keyword evidence="5" id="KW-0812">Transmembrane</keyword>
<evidence type="ECO:0000256" key="7">
    <source>
        <dbReference type="ARBA" id="ARBA00023136"/>
    </source>
</evidence>
<evidence type="ECO:0000313" key="11">
    <source>
        <dbReference type="EMBL" id="HAE4780592.1"/>
    </source>
</evidence>
<name>A0A731UXP8_SALET</name>
<feature type="domain" description="PapC-like C-terminal" evidence="9">
    <location>
        <begin position="753"/>
        <end position="820"/>
    </location>
</feature>
<dbReference type="GO" id="GO:0009297">
    <property type="term" value="P:pilus assembly"/>
    <property type="evidence" value="ECO:0007669"/>
    <property type="project" value="InterPro"/>
</dbReference>
<evidence type="ECO:0000259" key="10">
    <source>
        <dbReference type="Pfam" id="PF13954"/>
    </source>
</evidence>
<dbReference type="PANTHER" id="PTHR30451">
    <property type="entry name" value="OUTER MEMBRANE USHER PROTEIN"/>
    <property type="match status" value="1"/>
</dbReference>
<sequence>MKKEYLFFMVLLLGSEVLISNEAFARRYEFDPQLIGDEKGKSNADVNILNEGGQLPGYYFAKIIINGNLVAKRTVDFTAMGQNLLPCFKKTDLTSLGIDVSFFQKKNKDTECVDFQNVNNVKVNYDSNTQRLEFFLPDKMLLSQDSDIAPQTLWDDGVPAILMGYDGYIQNSQYHGLYPNKYTSRYLHLTPGMNIGAWRLRNSSSWYKNGNLKGKYQSLYTYLEKGISSIHSRLTLGESYSSGAIFDSFPFRGVKVETDDSMMPYEQRAFSPVVRGIARTQARIEVRKNGYLIYSSIVPAGKFELTNLPSTGSSGELNVSVFESDGSVQHFSVPFTAPAVALREGYFNYSIASGMYNPSLAGVKSRSFVSAEAMYGLPWNITAYGGIQGGQNYQATNIGSGLMLGGFGAVSLDTSVSRTRNQNYQHNDYGTRFRLRYNNYLGSGLSFLFSGEEYASKGFRTLTETFTTWGQENDKFHKDFYKQGSLRNQLSINFNQSFNEFGNITLSGSRRDYWKSNKSTVNYSVGYSKNILNDSTLNLNWSKNNFFDITNHKRSDYIASLWLSVPFGHNLYSSYQMISQAKGKSEQELGLNGDAADRQFYWDFREKYKHEIKNAQSTSSLRLTYRGTYGEIGGNYTYNKKLRQMGLNTQGNILLTKDGGLVFSQKQGDTLALVSMPGVSGAKVGYWAGVKTDLRGYTTTGYLQPYKNNKIYINPLSLPSDVSLFETETNVVPTKGAVVLANFKGRVGGKTLVYIKLPDGRPAPFGSIVTMNGDSHESSIVGEGGSVYLTGVPYKKISTISVRWGRDKNQQCKAKFSIPEHKTVSGIYKINTLCSGFPA</sequence>
<evidence type="ECO:0000256" key="2">
    <source>
        <dbReference type="ARBA" id="ARBA00008064"/>
    </source>
</evidence>
<dbReference type="Gene3D" id="3.10.20.410">
    <property type="match status" value="1"/>
</dbReference>
<reference evidence="11" key="2">
    <citation type="submission" date="2018-07" db="EMBL/GenBank/DDBJ databases">
        <authorList>
            <consortium name="NCBI Pathogen Detection Project"/>
        </authorList>
    </citation>
    <scope>NUCLEOTIDE SEQUENCE</scope>
    <source>
        <strain evidence="11">M152</strain>
    </source>
</reference>
<dbReference type="SUPFAM" id="SSF141729">
    <property type="entry name" value="FimD N-terminal domain-like"/>
    <property type="match status" value="1"/>
</dbReference>
<protein>
    <submittedName>
        <fullName evidence="11">Fimbrial biogenesis outer membrane usher protein</fullName>
    </submittedName>
</protein>
<evidence type="ECO:0000256" key="5">
    <source>
        <dbReference type="ARBA" id="ARBA00022692"/>
    </source>
</evidence>
<dbReference type="Gene3D" id="2.60.40.2070">
    <property type="match status" value="1"/>
</dbReference>
<comment type="caution">
    <text evidence="11">The sequence shown here is derived from an EMBL/GenBank/DDBJ whole genome shotgun (WGS) entry which is preliminary data.</text>
</comment>
<dbReference type="Pfam" id="PF13954">
    <property type="entry name" value="PapC_N"/>
    <property type="match status" value="1"/>
</dbReference>
<evidence type="ECO:0000256" key="6">
    <source>
        <dbReference type="ARBA" id="ARBA00022729"/>
    </source>
</evidence>
<dbReference type="Gene3D" id="2.60.40.3110">
    <property type="match status" value="1"/>
</dbReference>
<keyword evidence="6" id="KW-0732">Signal</keyword>
<gene>
    <name evidence="11" type="ORF">G4H16_004310</name>
</gene>
<dbReference type="PANTHER" id="PTHR30451:SF9">
    <property type="entry name" value="F1 CAPSULE-ANCHORING PROTEIN"/>
    <property type="match status" value="1"/>
</dbReference>
<dbReference type="GO" id="GO:0009279">
    <property type="term" value="C:cell outer membrane"/>
    <property type="evidence" value="ECO:0007669"/>
    <property type="project" value="UniProtKB-SubCell"/>
</dbReference>
<dbReference type="InterPro" id="IPR043142">
    <property type="entry name" value="PapC-like_C_sf"/>
</dbReference>
<evidence type="ECO:0000259" key="9">
    <source>
        <dbReference type="Pfam" id="PF13953"/>
    </source>
</evidence>